<proteinExistence type="predicted"/>
<gene>
    <name evidence="1" type="ORF">R1sor_026859</name>
</gene>
<comment type="caution">
    <text evidence="1">The sequence shown here is derived from an EMBL/GenBank/DDBJ whole genome shotgun (WGS) entry which is preliminary data.</text>
</comment>
<sequence>MEHGRAHPAAGRNAKLRKDYDKKKEIRGRWNKNGLVPKKGTWRWHLANFGWNKVIYDQIKGIEKGEETTAFQKPLKLGRTARRTVRLKKKFRSFRVRVSRIRVRVSPMLWFKKFLAAYVQMMVTVQDQLGNGGGLVMGFHTTYPARSPYAV</sequence>
<protein>
    <submittedName>
        <fullName evidence="1">Uncharacterized protein</fullName>
    </submittedName>
</protein>
<dbReference type="EMBL" id="JBJQOH010000008">
    <property type="protein sequence ID" value="KAL3676911.1"/>
    <property type="molecule type" value="Genomic_DNA"/>
</dbReference>
<evidence type="ECO:0000313" key="1">
    <source>
        <dbReference type="EMBL" id="KAL3676911.1"/>
    </source>
</evidence>
<reference evidence="1 2" key="1">
    <citation type="submission" date="2024-09" db="EMBL/GenBank/DDBJ databases">
        <title>Chromosome-scale assembly of Riccia sorocarpa.</title>
        <authorList>
            <person name="Paukszto L."/>
        </authorList>
    </citation>
    <scope>NUCLEOTIDE SEQUENCE [LARGE SCALE GENOMIC DNA]</scope>
    <source>
        <strain evidence="1">LP-2024</strain>
        <tissue evidence="1">Aerial parts of the thallus</tissue>
    </source>
</reference>
<evidence type="ECO:0000313" key="2">
    <source>
        <dbReference type="Proteomes" id="UP001633002"/>
    </source>
</evidence>
<accession>A0ABD3GE42</accession>
<keyword evidence="2" id="KW-1185">Reference proteome</keyword>
<dbReference type="AlphaFoldDB" id="A0ABD3GE42"/>
<dbReference type="Proteomes" id="UP001633002">
    <property type="component" value="Unassembled WGS sequence"/>
</dbReference>
<organism evidence="1 2">
    <name type="scientific">Riccia sorocarpa</name>
    <dbReference type="NCBI Taxonomy" id="122646"/>
    <lineage>
        <taxon>Eukaryota</taxon>
        <taxon>Viridiplantae</taxon>
        <taxon>Streptophyta</taxon>
        <taxon>Embryophyta</taxon>
        <taxon>Marchantiophyta</taxon>
        <taxon>Marchantiopsida</taxon>
        <taxon>Marchantiidae</taxon>
        <taxon>Marchantiales</taxon>
        <taxon>Ricciaceae</taxon>
        <taxon>Riccia</taxon>
    </lineage>
</organism>
<name>A0ABD3GE42_9MARC</name>